<evidence type="ECO:0000313" key="2">
    <source>
        <dbReference type="EMBL" id="VDM20605.1"/>
    </source>
</evidence>
<gene>
    <name evidence="2" type="ORF">WBA_LOCUS11394</name>
</gene>
<sequence>MCRQYDPTDKFILSVSIIVDIEQCPQTPPPEAVVIRSTLPQSQYARQSSLSPQQFDEQNFIQSDVFRSAVPTEV</sequence>
<reference evidence="2 3" key="1">
    <citation type="submission" date="2018-11" db="EMBL/GenBank/DDBJ databases">
        <authorList>
            <consortium name="Pathogen Informatics"/>
        </authorList>
    </citation>
    <scope>NUCLEOTIDE SEQUENCE [LARGE SCALE GENOMIC DNA]</scope>
</reference>
<dbReference type="Proteomes" id="UP000270924">
    <property type="component" value="Unassembled WGS sequence"/>
</dbReference>
<organism evidence="2 3">
    <name type="scientific">Wuchereria bancrofti</name>
    <dbReference type="NCBI Taxonomy" id="6293"/>
    <lineage>
        <taxon>Eukaryota</taxon>
        <taxon>Metazoa</taxon>
        <taxon>Ecdysozoa</taxon>
        <taxon>Nematoda</taxon>
        <taxon>Chromadorea</taxon>
        <taxon>Rhabditida</taxon>
        <taxon>Spirurina</taxon>
        <taxon>Spiruromorpha</taxon>
        <taxon>Filarioidea</taxon>
        <taxon>Onchocercidae</taxon>
        <taxon>Wuchereria</taxon>
    </lineage>
</organism>
<proteinExistence type="predicted"/>
<accession>A0A3P7GG22</accession>
<dbReference type="InParanoid" id="A0A3P7GG22"/>
<evidence type="ECO:0000259" key="1">
    <source>
        <dbReference type="Pfam" id="PF26649"/>
    </source>
</evidence>
<feature type="domain" description="Apical junction molecule ajm1 alpha/beta" evidence="1">
    <location>
        <begin position="1"/>
        <end position="26"/>
    </location>
</feature>
<dbReference type="OrthoDB" id="6431454at2759"/>
<dbReference type="InterPro" id="IPR058586">
    <property type="entry name" value="Ajm-1"/>
</dbReference>
<evidence type="ECO:0000313" key="3">
    <source>
        <dbReference type="Proteomes" id="UP000270924"/>
    </source>
</evidence>
<dbReference type="EMBL" id="UYWW01012340">
    <property type="protein sequence ID" value="VDM20605.1"/>
    <property type="molecule type" value="Genomic_DNA"/>
</dbReference>
<dbReference type="Pfam" id="PF26649">
    <property type="entry name" value="Ajm-1"/>
    <property type="match status" value="1"/>
</dbReference>
<name>A0A3P7GG22_WUCBA</name>
<keyword evidence="3" id="KW-1185">Reference proteome</keyword>
<dbReference type="AlphaFoldDB" id="A0A3P7GG22"/>
<protein>
    <recommendedName>
        <fullName evidence="1">Apical junction molecule ajm1 alpha/beta domain-containing protein</fullName>
    </recommendedName>
</protein>